<evidence type="ECO:0000256" key="1">
    <source>
        <dbReference type="SAM" id="MobiDB-lite"/>
    </source>
</evidence>
<dbReference type="RefSeq" id="WP_345232197.1">
    <property type="nucleotide sequence ID" value="NZ_BAABIQ010000037.1"/>
</dbReference>
<feature type="compositionally biased region" description="Polar residues" evidence="1">
    <location>
        <begin position="45"/>
        <end position="57"/>
    </location>
</feature>
<reference evidence="3" key="1">
    <citation type="journal article" date="2019" name="Int. J. Syst. Evol. Microbiol.">
        <title>The Global Catalogue of Microorganisms (GCM) 10K type strain sequencing project: providing services to taxonomists for standard genome sequencing and annotation.</title>
        <authorList>
            <consortium name="The Broad Institute Genomics Platform"/>
            <consortium name="The Broad Institute Genome Sequencing Center for Infectious Disease"/>
            <person name="Wu L."/>
            <person name="Ma J."/>
        </authorList>
    </citation>
    <scope>NUCLEOTIDE SEQUENCE [LARGE SCALE GENOMIC DNA]</scope>
    <source>
        <strain evidence="3">JCM 18200</strain>
    </source>
</reference>
<feature type="region of interest" description="Disordered" evidence="1">
    <location>
        <begin position="1"/>
        <end position="57"/>
    </location>
</feature>
<sequence length="57" mass="6622">MNDELKDRKSDKQTITEKSGKKKIIEVNTGESFAERHHHRKNEGPTFTNEPPTENRS</sequence>
<gene>
    <name evidence="2" type="ORF">GCM10023231_25690</name>
</gene>
<evidence type="ECO:0000313" key="2">
    <source>
        <dbReference type="EMBL" id="GAA4796126.1"/>
    </source>
</evidence>
<evidence type="ECO:0000313" key="3">
    <source>
        <dbReference type="Proteomes" id="UP001501411"/>
    </source>
</evidence>
<accession>A0ABP9BL72</accession>
<dbReference type="EMBL" id="BAABIQ010000037">
    <property type="protein sequence ID" value="GAA4796126.1"/>
    <property type="molecule type" value="Genomic_DNA"/>
</dbReference>
<feature type="compositionally biased region" description="Basic and acidic residues" evidence="1">
    <location>
        <begin position="1"/>
        <end position="25"/>
    </location>
</feature>
<name>A0ABP9BL72_9SPHI</name>
<proteinExistence type="predicted"/>
<protein>
    <submittedName>
        <fullName evidence="2">Uncharacterized protein</fullName>
    </submittedName>
</protein>
<comment type="caution">
    <text evidence="2">The sequence shown here is derived from an EMBL/GenBank/DDBJ whole genome shotgun (WGS) entry which is preliminary data.</text>
</comment>
<keyword evidence="3" id="KW-1185">Reference proteome</keyword>
<organism evidence="2 3">
    <name type="scientific">Olivibacter ginsenosidimutans</name>
    <dbReference type="NCBI Taxonomy" id="1176537"/>
    <lineage>
        <taxon>Bacteria</taxon>
        <taxon>Pseudomonadati</taxon>
        <taxon>Bacteroidota</taxon>
        <taxon>Sphingobacteriia</taxon>
        <taxon>Sphingobacteriales</taxon>
        <taxon>Sphingobacteriaceae</taxon>
        <taxon>Olivibacter</taxon>
    </lineage>
</organism>
<dbReference type="Proteomes" id="UP001501411">
    <property type="component" value="Unassembled WGS sequence"/>
</dbReference>